<dbReference type="PANTHER" id="PTHR30288">
    <property type="entry name" value="FLAGELLAR CAP/ASSEMBLY PROTEIN FLID"/>
    <property type="match status" value="1"/>
</dbReference>
<dbReference type="EMBL" id="CP046640">
    <property type="protein sequence ID" value="QTL98751.1"/>
    <property type="molecule type" value="Genomic_DNA"/>
</dbReference>
<keyword evidence="3 5" id="KW-0175">Coiled coil</keyword>
<dbReference type="InterPro" id="IPR010809">
    <property type="entry name" value="FliD_C"/>
</dbReference>
<gene>
    <name evidence="8" type="primary">fliD</name>
    <name evidence="8" type="ORF">GM661_12630</name>
</gene>
<keyword evidence="8" id="KW-0969">Cilium</keyword>
<keyword evidence="4 5" id="KW-0975">Bacterial flagellum</keyword>
<evidence type="ECO:0000313" key="9">
    <source>
        <dbReference type="Proteomes" id="UP000665020"/>
    </source>
</evidence>
<feature type="coiled-coil region" evidence="5">
    <location>
        <begin position="568"/>
        <end position="595"/>
    </location>
</feature>
<keyword evidence="8" id="KW-0966">Cell projection</keyword>
<evidence type="ECO:0000256" key="1">
    <source>
        <dbReference type="ARBA" id="ARBA00009764"/>
    </source>
</evidence>
<proteinExistence type="inferred from homology"/>
<dbReference type="InterPro" id="IPR040026">
    <property type="entry name" value="FliD"/>
</dbReference>
<accession>A0A8A7KBD1</accession>
<evidence type="ECO:0000256" key="4">
    <source>
        <dbReference type="ARBA" id="ARBA00023143"/>
    </source>
</evidence>
<keyword evidence="9" id="KW-1185">Reference proteome</keyword>
<protein>
    <recommendedName>
        <fullName evidence="5">Flagellar hook-associated protein 2</fullName>
        <shortName evidence="5">HAP2</shortName>
    </recommendedName>
    <alternativeName>
        <fullName evidence="5">Flagellar cap protein</fullName>
    </alternativeName>
</protein>
<dbReference type="GO" id="GO:0071973">
    <property type="term" value="P:bacterial-type flagellum-dependent cell motility"/>
    <property type="evidence" value="ECO:0007669"/>
    <property type="project" value="TreeGrafter"/>
</dbReference>
<comment type="function">
    <text evidence="5">Required for morphogenesis and for the elongation of the flagellar filament by facilitating polymerization of the flagellin monomers at the tip of growing filament. Forms a capping structure, which prevents flagellin subunits (transported through the central channel of the flagellum) from leaking out without polymerization at the distal end.</text>
</comment>
<evidence type="ECO:0000256" key="2">
    <source>
        <dbReference type="ARBA" id="ARBA00011255"/>
    </source>
</evidence>
<keyword evidence="5" id="KW-0964">Secreted</keyword>
<comment type="subunit">
    <text evidence="2 5">Homopentamer.</text>
</comment>
<evidence type="ECO:0000313" key="8">
    <source>
        <dbReference type="EMBL" id="QTL98751.1"/>
    </source>
</evidence>
<evidence type="ECO:0000259" key="6">
    <source>
        <dbReference type="Pfam" id="PF02465"/>
    </source>
</evidence>
<sequence>MSDISRITGIVSGLDTDSLVEDLMEAEEINLNKLEQEKTYLEWEQEAYREVINDITAFQDTYFNYTSATNLLSASTFNSNAVEFIDESLSSYLSVSANADAAQGNYTISNITVATTASTESSASLSAEVRADSINAGIVIDSSNNQFNITFNDVTLTINLATGTYTDLTDLQAEVQSQVDDAVGSGNITVNLDGDASSGQLVFTTDTTNEMTLSPDSDSDALDTLGFSDVNLSNRVDLNSNLADISDNFATALSVDGSEDDISFTINGETFTFTSTTTSLEEIIETVNDSDAGVEITYDELNDQFTIETDDTGSAQKIEFSDLTGNLLESLQFDTSQTYYGSDATLEYDDGSGSQTITRASNKFSFNGITINLKEDYTGEIDFSIESSSDQVMETITAFVEDYNALIEDINSRLDEERDYDYEPLTDEEEEEMSEDEIEKWNEKAKTGILADDSTLTNMVSKMRTALYDSVEGAGISLYEIGITTSDEYEDQGKLVIDEDALAEAIESDPEAVTELFTASGDDYDSNGLSQRLDDIMDSNVSTSMNENGYNGTLLELAGIENDDTEYDNSLTEQIEELKEEIEEQKDHMSDLEDKYYNQFAAMEIAISQMDTIASYISSFTSS</sequence>
<reference evidence="8" key="1">
    <citation type="submission" date="2019-12" db="EMBL/GenBank/DDBJ databases">
        <authorList>
            <person name="zhang j."/>
            <person name="sun C.M."/>
        </authorList>
    </citation>
    <scope>NUCLEOTIDE SEQUENCE</scope>
    <source>
        <strain evidence="8">NS-1</strain>
    </source>
</reference>
<feature type="domain" description="Flagellar hook-associated protein 2 C-terminal" evidence="7">
    <location>
        <begin position="341"/>
        <end position="611"/>
    </location>
</feature>
<dbReference type="GO" id="GO:0007155">
    <property type="term" value="P:cell adhesion"/>
    <property type="evidence" value="ECO:0007669"/>
    <property type="project" value="InterPro"/>
</dbReference>
<dbReference type="Pfam" id="PF07195">
    <property type="entry name" value="FliD_C"/>
    <property type="match status" value="1"/>
</dbReference>
<dbReference type="Proteomes" id="UP000665020">
    <property type="component" value="Chromosome"/>
</dbReference>
<dbReference type="RefSeq" id="WP_230867146.1">
    <property type="nucleotide sequence ID" value="NZ_CP046640.1"/>
</dbReference>
<name>A0A8A7KBD1_9FIRM</name>
<dbReference type="AlphaFoldDB" id="A0A8A7KBD1"/>
<feature type="domain" description="Flagellar hook-associated protein 2 N-terminal" evidence="6">
    <location>
        <begin position="12"/>
        <end position="116"/>
    </location>
</feature>
<dbReference type="GO" id="GO:0009424">
    <property type="term" value="C:bacterial-type flagellum hook"/>
    <property type="evidence" value="ECO:0007669"/>
    <property type="project" value="UniProtKB-UniRule"/>
</dbReference>
<evidence type="ECO:0000256" key="5">
    <source>
        <dbReference type="RuleBase" id="RU362066"/>
    </source>
</evidence>
<evidence type="ECO:0000259" key="7">
    <source>
        <dbReference type="Pfam" id="PF07195"/>
    </source>
</evidence>
<comment type="similarity">
    <text evidence="1 5">Belongs to the FliD family.</text>
</comment>
<dbReference type="InterPro" id="IPR003481">
    <property type="entry name" value="FliD_N"/>
</dbReference>
<dbReference type="GO" id="GO:0009421">
    <property type="term" value="C:bacterial-type flagellum filament cap"/>
    <property type="evidence" value="ECO:0007669"/>
    <property type="project" value="InterPro"/>
</dbReference>
<feature type="coiled-coil region" evidence="5">
    <location>
        <begin position="17"/>
        <end position="46"/>
    </location>
</feature>
<keyword evidence="8" id="KW-0282">Flagellum</keyword>
<comment type="subcellular location">
    <subcellularLocation>
        <location evidence="5">Secreted</location>
    </subcellularLocation>
    <subcellularLocation>
        <location evidence="5">Bacterial flagellum</location>
    </subcellularLocation>
</comment>
<evidence type="ECO:0000256" key="3">
    <source>
        <dbReference type="ARBA" id="ARBA00023054"/>
    </source>
</evidence>
<dbReference type="GO" id="GO:0005576">
    <property type="term" value="C:extracellular region"/>
    <property type="evidence" value="ECO:0007669"/>
    <property type="project" value="UniProtKB-SubCell"/>
</dbReference>
<dbReference type="PANTHER" id="PTHR30288:SF0">
    <property type="entry name" value="FLAGELLAR HOOK-ASSOCIATED PROTEIN 2"/>
    <property type="match status" value="1"/>
</dbReference>
<dbReference type="KEGG" id="ifn:GM661_12630"/>
<dbReference type="Pfam" id="PF02465">
    <property type="entry name" value="FliD_N"/>
    <property type="match status" value="1"/>
</dbReference>
<organism evidence="8 9">
    <name type="scientific">Iocasia fonsfrigidae</name>
    <dbReference type="NCBI Taxonomy" id="2682810"/>
    <lineage>
        <taxon>Bacteria</taxon>
        <taxon>Bacillati</taxon>
        <taxon>Bacillota</taxon>
        <taxon>Clostridia</taxon>
        <taxon>Halanaerobiales</taxon>
        <taxon>Halanaerobiaceae</taxon>
        <taxon>Iocasia</taxon>
    </lineage>
</organism>